<reference evidence="1 2" key="1">
    <citation type="submission" date="2018-07" db="EMBL/GenBank/DDBJ databases">
        <authorList>
            <person name="Wofford K.M."/>
            <person name="Typhair T.J."/>
            <person name="Gonzales M.A."/>
            <person name="Castillo J.C."/>
            <person name="Smith B.R."/>
            <person name="Klug H.M."/>
            <person name="Hughes L.E."/>
            <person name="Garlena R.A."/>
            <person name="Russell D.A."/>
            <person name="Pope W.H."/>
            <person name="Jacobs-Sera D."/>
            <person name="Hatfull G.F."/>
        </authorList>
    </citation>
    <scope>NUCLEOTIDE SEQUENCE [LARGE SCALE GENOMIC DNA]</scope>
</reference>
<dbReference type="RefSeq" id="YP_009839837.1">
    <property type="nucleotide sequence ID" value="NC_048722.1"/>
</dbReference>
<name>A0A345MA09_9CAUD</name>
<protein>
    <submittedName>
        <fullName evidence="1">Uncharacterized protein</fullName>
    </submittedName>
</protein>
<keyword evidence="2" id="KW-1185">Reference proteome</keyword>
<evidence type="ECO:0000313" key="1">
    <source>
        <dbReference type="EMBL" id="AXH67330.1"/>
    </source>
</evidence>
<dbReference type="EMBL" id="MH576968">
    <property type="protein sequence ID" value="AXH67330.1"/>
    <property type="molecule type" value="Genomic_DNA"/>
</dbReference>
<dbReference type="GeneID" id="55609594"/>
<dbReference type="Proteomes" id="UP000260216">
    <property type="component" value="Segment"/>
</dbReference>
<sequence>MYRLKALVARLKPHLPTILAWWKTRKNRTR</sequence>
<proteinExistence type="predicted"/>
<gene>
    <name evidence="1" type="primary">186</name>
    <name evidence="1" type="ORF">SEA_WOFFORD_186</name>
</gene>
<evidence type="ECO:0000313" key="2">
    <source>
        <dbReference type="Proteomes" id="UP000260216"/>
    </source>
</evidence>
<organism evidence="1 2">
    <name type="scientific">Streptomyces phage Wofford</name>
    <dbReference type="NCBI Taxonomy" id="2283267"/>
    <lineage>
        <taxon>Viruses</taxon>
        <taxon>Duplodnaviria</taxon>
        <taxon>Heunggongvirae</taxon>
        <taxon>Uroviricota</taxon>
        <taxon>Caudoviricetes</taxon>
        <taxon>Stanwilliamsviridae</taxon>
        <taxon>Boydwoodruffvirinae</taxon>
        <taxon>Karimacvirus</taxon>
        <taxon>Karimacvirus wofford</taxon>
        <taxon>Streptomyces virus Wofford</taxon>
    </lineage>
</organism>
<accession>A0A345MA09</accession>
<dbReference type="KEGG" id="vg:55609594"/>